<reference evidence="9" key="1">
    <citation type="submission" date="2020-09" db="EMBL/GenBank/DDBJ databases">
        <title>The genome sequence of strain Labrenzia suaedae 4C16A.</title>
        <authorList>
            <person name="Liu Y."/>
        </authorList>
    </citation>
    <scope>NUCLEOTIDE SEQUENCE [LARGE SCALE GENOMIC DNA]</scope>
    <source>
        <strain evidence="9">4C16A</strain>
    </source>
</reference>
<evidence type="ECO:0000256" key="1">
    <source>
        <dbReference type="ARBA" id="ARBA00023224"/>
    </source>
</evidence>
<dbReference type="RefSeq" id="WP_192148985.1">
    <property type="nucleotide sequence ID" value="NZ_JACYXI010000009.1"/>
</dbReference>
<reference evidence="8 9" key="2">
    <citation type="journal article" date="2021" name="Int. J. Syst. Evol. Microbiol.">
        <title>Roseibium litorale sp. nov., isolated from a tidal flat sediment and proposal for the reclassification of Labrenzia polysiphoniae as Roseibium polysiphoniae comb. nov.</title>
        <authorList>
            <person name="Liu Y."/>
            <person name="Pei T."/>
            <person name="Du J."/>
            <person name="Chao M."/>
            <person name="Deng M.R."/>
            <person name="Zhu H."/>
        </authorList>
    </citation>
    <scope>NUCLEOTIDE SEQUENCE [LARGE SCALE GENOMIC DNA]</scope>
    <source>
        <strain evidence="8 9">4C16A</strain>
    </source>
</reference>
<dbReference type="Proteomes" id="UP000632063">
    <property type="component" value="Unassembled WGS sequence"/>
</dbReference>
<evidence type="ECO:0000256" key="5">
    <source>
        <dbReference type="SAM" id="Phobius"/>
    </source>
</evidence>
<keyword evidence="1 3" id="KW-0807">Transducer</keyword>
<evidence type="ECO:0000259" key="7">
    <source>
        <dbReference type="PROSITE" id="PS50885"/>
    </source>
</evidence>
<dbReference type="CDD" id="cd06225">
    <property type="entry name" value="HAMP"/>
    <property type="match status" value="1"/>
</dbReference>
<dbReference type="PANTHER" id="PTHR32089">
    <property type="entry name" value="METHYL-ACCEPTING CHEMOTAXIS PROTEIN MCPB"/>
    <property type="match status" value="1"/>
</dbReference>
<gene>
    <name evidence="8" type="ORF">IG616_15115</name>
</gene>
<evidence type="ECO:0000313" key="9">
    <source>
        <dbReference type="Proteomes" id="UP000632063"/>
    </source>
</evidence>
<keyword evidence="9" id="KW-1185">Reference proteome</keyword>
<accession>A0ABR9CRI8</accession>
<dbReference type="Pfam" id="PF00015">
    <property type="entry name" value="MCPsignal"/>
    <property type="match status" value="1"/>
</dbReference>
<protein>
    <submittedName>
        <fullName evidence="8">Methyl-accepting chemotaxis protein</fullName>
    </submittedName>
</protein>
<dbReference type="PRINTS" id="PR00260">
    <property type="entry name" value="CHEMTRNSDUCR"/>
</dbReference>
<dbReference type="SUPFAM" id="SSF58104">
    <property type="entry name" value="Methyl-accepting chemotaxis protein (MCP) signaling domain"/>
    <property type="match status" value="1"/>
</dbReference>
<dbReference type="InterPro" id="IPR004090">
    <property type="entry name" value="Chemotax_Me-accpt_rcpt"/>
</dbReference>
<feature type="region of interest" description="Disordered" evidence="4">
    <location>
        <begin position="537"/>
        <end position="559"/>
    </location>
</feature>
<dbReference type="PANTHER" id="PTHR32089:SF112">
    <property type="entry name" value="LYSOZYME-LIKE PROTEIN-RELATED"/>
    <property type="match status" value="1"/>
</dbReference>
<feature type="domain" description="HAMP" evidence="7">
    <location>
        <begin position="432"/>
        <end position="485"/>
    </location>
</feature>
<dbReference type="InterPro" id="IPR003660">
    <property type="entry name" value="HAMP_dom"/>
</dbReference>
<dbReference type="Pfam" id="PF00672">
    <property type="entry name" value="HAMP"/>
    <property type="match status" value="1"/>
</dbReference>
<comment type="caution">
    <text evidence="8">The sequence shown here is derived from an EMBL/GenBank/DDBJ whole genome shotgun (WGS) entry which is preliminary data.</text>
</comment>
<dbReference type="Gene3D" id="6.10.340.10">
    <property type="match status" value="1"/>
</dbReference>
<comment type="similarity">
    <text evidence="2">Belongs to the methyl-accepting chemotaxis (MCP) protein family.</text>
</comment>
<keyword evidence="5" id="KW-0812">Transmembrane</keyword>
<evidence type="ECO:0000256" key="3">
    <source>
        <dbReference type="PROSITE-ProRule" id="PRU00284"/>
    </source>
</evidence>
<dbReference type="EMBL" id="JACYXI010000009">
    <property type="protein sequence ID" value="MBD8892871.1"/>
    <property type="molecule type" value="Genomic_DNA"/>
</dbReference>
<keyword evidence="5" id="KW-1133">Transmembrane helix</keyword>
<dbReference type="SMART" id="SM00283">
    <property type="entry name" value="MA"/>
    <property type="match status" value="1"/>
</dbReference>
<dbReference type="PROSITE" id="PS50111">
    <property type="entry name" value="CHEMOTAXIS_TRANSDUC_2"/>
    <property type="match status" value="1"/>
</dbReference>
<name>A0ABR9CRI8_9HYPH</name>
<keyword evidence="5" id="KW-0472">Membrane</keyword>
<organism evidence="8 9">
    <name type="scientific">Roseibium litorale</name>
    <dbReference type="NCBI Taxonomy" id="2803841"/>
    <lineage>
        <taxon>Bacteria</taxon>
        <taxon>Pseudomonadati</taxon>
        <taxon>Pseudomonadota</taxon>
        <taxon>Alphaproteobacteria</taxon>
        <taxon>Hyphomicrobiales</taxon>
        <taxon>Stappiaceae</taxon>
        <taxon>Roseibium</taxon>
    </lineage>
</organism>
<evidence type="ECO:0000256" key="4">
    <source>
        <dbReference type="SAM" id="MobiDB-lite"/>
    </source>
</evidence>
<evidence type="ECO:0000256" key="2">
    <source>
        <dbReference type="ARBA" id="ARBA00029447"/>
    </source>
</evidence>
<sequence>MNSIGMKTVASMAALAILLIVIATVGLRGIGTLSGAVSRTEKASEILIDVNSAGGSMTQYLFKKDPAHIDAATAALDRATAKLPSLNLDAADQQSLAELMSRMSTAVQSLTSAYEGVEAASSAFVAATDDLISKAAGAEKQRASVASNAETKSNEVFISLDRIRKLIYANSQFHSAIQQMEISLTASSGQVSDDLASQLTQAAERARPALAGIVELGGTPNVQPVVSALTKTYEKVEALIGSSAPIGSSEQATLMSLAQDLAKTTGQLDVILGEEANAELAVKTEKDNERSKARIVTGVVRNFSEVIKGAIVDAERYQISPSDETAETVTKALGKAAGFGKMLTKMGDPELADGVGAVQSSFDQIIAAMAAFDQATSTAVSTSNDMTDGVVQIVGKISDAAEAQSDRSSWLMWAAGAVCLFLTTAIAYLLVRTIARPILQMSDAMLRLAKGDTSVTLAQLKRRDEIGEMARSVEVFRENEIERTKLSEESRTEQAARIQRQAHVDALIEEFKTSAEEVFSSVGQTAGALEETAKSLNSLSRDTAGHAQETQHSSSTVSHNVQTVASAAEELSASIAEISVQVSRTTSVVESARTRTAMTNEKIESLEKAAVRIGEVVTLIKAIAEQTNLLALNATIEAARAGEAGKGFAVVAAEVKELATQTSKATEEITSQISAIQAETGNAVRAIGEIAETMEEVDNYTSSIASAVSQQGSATSEISHNASQAADSTAVVSANMENLSEAVDRTSQSAGSVLEASSELRSKTDELVRRVETFLTNVAAA</sequence>
<dbReference type="InterPro" id="IPR004089">
    <property type="entry name" value="MCPsignal_dom"/>
</dbReference>
<feature type="domain" description="Methyl-accepting transducer" evidence="6">
    <location>
        <begin position="500"/>
        <end position="761"/>
    </location>
</feature>
<feature type="transmembrane region" description="Helical" evidence="5">
    <location>
        <begin position="410"/>
        <end position="431"/>
    </location>
</feature>
<evidence type="ECO:0000313" key="8">
    <source>
        <dbReference type="EMBL" id="MBD8892871.1"/>
    </source>
</evidence>
<evidence type="ECO:0000259" key="6">
    <source>
        <dbReference type="PROSITE" id="PS50111"/>
    </source>
</evidence>
<dbReference type="PROSITE" id="PS50885">
    <property type="entry name" value="HAMP"/>
    <property type="match status" value="1"/>
</dbReference>
<proteinExistence type="inferred from homology"/>
<dbReference type="Gene3D" id="1.10.287.950">
    <property type="entry name" value="Methyl-accepting chemotaxis protein"/>
    <property type="match status" value="1"/>
</dbReference>
<feature type="compositionally biased region" description="Polar residues" evidence="4">
    <location>
        <begin position="548"/>
        <end position="559"/>
    </location>
</feature>
<dbReference type="SMART" id="SM00304">
    <property type="entry name" value="HAMP"/>
    <property type="match status" value="1"/>
</dbReference>